<feature type="transmembrane region" description="Helical" evidence="1">
    <location>
        <begin position="87"/>
        <end position="106"/>
    </location>
</feature>
<evidence type="ECO:0000256" key="1">
    <source>
        <dbReference type="SAM" id="Phobius"/>
    </source>
</evidence>
<evidence type="ECO:0000313" key="2">
    <source>
        <dbReference type="EMBL" id="EGT39957.1"/>
    </source>
</evidence>
<dbReference type="InParanoid" id="G0NY64"/>
<keyword evidence="3" id="KW-1185">Reference proteome</keyword>
<evidence type="ECO:0000313" key="3">
    <source>
        <dbReference type="Proteomes" id="UP000008068"/>
    </source>
</evidence>
<gene>
    <name evidence="2" type="ORF">CAEBREN_14756</name>
</gene>
<organism evidence="3">
    <name type="scientific">Caenorhabditis brenneri</name>
    <name type="common">Nematode worm</name>
    <dbReference type="NCBI Taxonomy" id="135651"/>
    <lineage>
        <taxon>Eukaryota</taxon>
        <taxon>Metazoa</taxon>
        <taxon>Ecdysozoa</taxon>
        <taxon>Nematoda</taxon>
        <taxon>Chromadorea</taxon>
        <taxon>Rhabditida</taxon>
        <taxon>Rhabditina</taxon>
        <taxon>Rhabditomorpha</taxon>
        <taxon>Rhabditoidea</taxon>
        <taxon>Rhabditidae</taxon>
        <taxon>Peloderinae</taxon>
        <taxon>Caenorhabditis</taxon>
    </lineage>
</organism>
<keyword evidence="1" id="KW-0472">Membrane</keyword>
<feature type="transmembrane region" description="Helical" evidence="1">
    <location>
        <begin position="49"/>
        <end position="75"/>
    </location>
</feature>
<proteinExistence type="predicted"/>
<reference evidence="3" key="1">
    <citation type="submission" date="2011-07" db="EMBL/GenBank/DDBJ databases">
        <authorList>
            <consortium name="Caenorhabditis brenneri Sequencing and Analysis Consortium"/>
            <person name="Wilson R.K."/>
        </authorList>
    </citation>
    <scope>NUCLEOTIDE SEQUENCE [LARGE SCALE GENOMIC DNA]</scope>
    <source>
        <strain evidence="3">PB2801</strain>
    </source>
</reference>
<accession>G0NY64</accession>
<dbReference type="HOGENOM" id="CLU_2111046_0_0_1"/>
<dbReference type="AlphaFoldDB" id="G0NY64"/>
<protein>
    <submittedName>
        <fullName evidence="2">Uncharacterized protein</fullName>
    </submittedName>
</protein>
<name>G0NY64_CAEBE</name>
<dbReference type="EMBL" id="GL379977">
    <property type="protein sequence ID" value="EGT39957.1"/>
    <property type="molecule type" value="Genomic_DNA"/>
</dbReference>
<keyword evidence="1" id="KW-0812">Transmembrane</keyword>
<keyword evidence="1" id="KW-1133">Transmembrane helix</keyword>
<dbReference type="Proteomes" id="UP000008068">
    <property type="component" value="Unassembled WGS sequence"/>
</dbReference>
<sequence length="115" mass="12413">MAQPAPRMFRYQGSLCANCPKQFKCGIDDNSEVWCMAKIKAAELASFSWISAILVGSGAAVVAVLALLAAALYFWPESTIAGYARTFVKYCYVLCCCCLCMTAPFAGVDDDQVTV</sequence>